<keyword evidence="2" id="KW-0479">Metal-binding</keyword>
<dbReference type="InterPro" id="IPR000086">
    <property type="entry name" value="NUDIX_hydrolase_dom"/>
</dbReference>
<dbReference type="InterPro" id="IPR015797">
    <property type="entry name" value="NUDIX_hydrolase-like_dom_sf"/>
</dbReference>
<dbReference type="SUPFAM" id="SSF55811">
    <property type="entry name" value="Nudix"/>
    <property type="match status" value="1"/>
</dbReference>
<dbReference type="Gene3D" id="3.90.79.10">
    <property type="entry name" value="Nucleoside Triphosphate Pyrophosphohydrolase"/>
    <property type="match status" value="1"/>
</dbReference>
<evidence type="ECO:0000256" key="3">
    <source>
        <dbReference type="ARBA" id="ARBA00022801"/>
    </source>
</evidence>
<comment type="cofactor">
    <cofactor evidence="1">
        <name>Mg(2+)</name>
        <dbReference type="ChEBI" id="CHEBI:18420"/>
    </cofactor>
</comment>
<evidence type="ECO:0000256" key="1">
    <source>
        <dbReference type="ARBA" id="ARBA00001946"/>
    </source>
</evidence>
<dbReference type="GO" id="GO:0005737">
    <property type="term" value="C:cytoplasm"/>
    <property type="evidence" value="ECO:0007669"/>
    <property type="project" value="TreeGrafter"/>
</dbReference>
<dbReference type="PANTHER" id="PTHR12629:SF0">
    <property type="entry name" value="DIPHOSPHOINOSITOL-POLYPHOSPHATE DIPHOSPHATASE"/>
    <property type="match status" value="1"/>
</dbReference>
<protein>
    <submittedName>
        <fullName evidence="6">NUDIX hydrolase domain-containing protein</fullName>
    </submittedName>
</protein>
<gene>
    <name evidence="6" type="ORF">IE4771_PE00209</name>
</gene>
<organism evidence="6 7">
    <name type="scientific">Rhizobium etli bv. mimosae str. IE4771</name>
    <dbReference type="NCBI Taxonomy" id="1432050"/>
    <lineage>
        <taxon>Bacteria</taxon>
        <taxon>Pseudomonadati</taxon>
        <taxon>Pseudomonadota</taxon>
        <taxon>Alphaproteobacteria</taxon>
        <taxon>Hyphomicrobiales</taxon>
        <taxon>Rhizobiaceae</taxon>
        <taxon>Rhizobium/Agrobacterium group</taxon>
        <taxon>Rhizobium</taxon>
    </lineage>
</organism>
<feature type="domain" description="Nudix hydrolase" evidence="5">
    <location>
        <begin position="35"/>
        <end position="167"/>
    </location>
</feature>
<evidence type="ECO:0000313" key="6">
    <source>
        <dbReference type="EMBL" id="AIC31435.1"/>
    </source>
</evidence>
<evidence type="ECO:0000259" key="5">
    <source>
        <dbReference type="PROSITE" id="PS51462"/>
    </source>
</evidence>
<name>A0A060IHL0_RHIET</name>
<sequence length="177" mass="20013">MKTPKKPSKPRPDKSEPLLRQLAAVPTKLFSGAFRKQYGALCFRYAEGEVGLQILVITSRESGRWIIPKGWPIKGKKPFEAAAVEAWEEAGVRGSVRKKPVGRYTYLKEFDDGDIAPCIVDVFQVEVTEVGDGFKEQGQRILEWVDPDEAARRVREVELKTLLVEFKVRGRKKGRSP</sequence>
<evidence type="ECO:0000313" key="7">
    <source>
        <dbReference type="Proteomes" id="UP000027180"/>
    </source>
</evidence>
<dbReference type="InterPro" id="IPR047198">
    <property type="entry name" value="DDP-like_NUDIX"/>
</dbReference>
<dbReference type="PROSITE" id="PS51462">
    <property type="entry name" value="NUDIX"/>
    <property type="match status" value="1"/>
</dbReference>
<dbReference type="KEGG" id="rei:IE4771_PE00209"/>
<dbReference type="Pfam" id="PF00293">
    <property type="entry name" value="NUDIX"/>
    <property type="match status" value="1"/>
</dbReference>
<dbReference type="GO" id="GO:0046872">
    <property type="term" value="F:metal ion binding"/>
    <property type="evidence" value="ECO:0007669"/>
    <property type="project" value="UniProtKB-KW"/>
</dbReference>
<keyword evidence="4" id="KW-0460">Magnesium</keyword>
<dbReference type="HOGENOM" id="CLU_037162_8_0_5"/>
<dbReference type="RefSeq" id="WP_040142766.1">
    <property type="nucleotide sequence ID" value="NZ_CP006991.1"/>
</dbReference>
<dbReference type="PANTHER" id="PTHR12629">
    <property type="entry name" value="DIPHOSPHOINOSITOL POLYPHOSPHATE PHOSPHOHYDROLASE"/>
    <property type="match status" value="1"/>
</dbReference>
<evidence type="ECO:0000256" key="2">
    <source>
        <dbReference type="ARBA" id="ARBA00022723"/>
    </source>
</evidence>
<dbReference type="CDD" id="cd04666">
    <property type="entry name" value="NUDIX_DIPP2_like_Nudt4"/>
    <property type="match status" value="1"/>
</dbReference>
<dbReference type="AlphaFoldDB" id="A0A060IHL0"/>
<keyword evidence="6" id="KW-0614">Plasmid</keyword>
<dbReference type="Proteomes" id="UP000027180">
    <property type="component" value="Plasmid pRetIE4771e"/>
</dbReference>
<dbReference type="EMBL" id="CP006991">
    <property type="protein sequence ID" value="AIC31435.1"/>
    <property type="molecule type" value="Genomic_DNA"/>
</dbReference>
<dbReference type="GO" id="GO:0016462">
    <property type="term" value="F:pyrophosphatase activity"/>
    <property type="evidence" value="ECO:0007669"/>
    <property type="project" value="InterPro"/>
</dbReference>
<reference evidence="6 7" key="1">
    <citation type="submission" date="2013-12" db="EMBL/GenBank/DDBJ databases">
        <title>Complete genome sequence of Rhizobium etli bv. mimosae IE4771.</title>
        <authorList>
            <person name="Bustos P."/>
            <person name="Santamaria R.I."/>
            <person name="Lozano L."/>
            <person name="Ormeno-Orrillo E."/>
            <person name="Rogel M.A."/>
            <person name="Romero D."/>
            <person name="Cevallos M.A."/>
            <person name="Martinez-Romero E."/>
            <person name="Gonzalez V."/>
        </authorList>
    </citation>
    <scope>NUCLEOTIDE SEQUENCE [LARGE SCALE GENOMIC DNA]</scope>
    <source>
        <strain evidence="6 7">IE4771</strain>
        <plasmid evidence="7">Plasmid pRetIE4771e</plasmid>
    </source>
</reference>
<geneLocation type="plasmid" evidence="6 7">
    <name>pRetIE4771e</name>
</geneLocation>
<proteinExistence type="predicted"/>
<dbReference type="OrthoDB" id="7066910at2"/>
<accession>A0A060IHL0</accession>
<keyword evidence="3 6" id="KW-0378">Hydrolase</keyword>
<evidence type="ECO:0000256" key="4">
    <source>
        <dbReference type="ARBA" id="ARBA00022842"/>
    </source>
</evidence>